<comment type="caution">
    <text evidence="1">The sequence shown here is derived from an EMBL/GenBank/DDBJ whole genome shotgun (WGS) entry which is preliminary data.</text>
</comment>
<dbReference type="Proteomes" id="UP001283361">
    <property type="component" value="Unassembled WGS sequence"/>
</dbReference>
<dbReference type="AlphaFoldDB" id="A0AAE1DZ10"/>
<protein>
    <submittedName>
        <fullName evidence="1">Uncharacterized protein</fullName>
    </submittedName>
</protein>
<dbReference type="EMBL" id="JAWDGP010001861">
    <property type="protein sequence ID" value="KAK3787545.1"/>
    <property type="molecule type" value="Genomic_DNA"/>
</dbReference>
<sequence length="76" mass="8523">MTSGIWVFRCWSDMRCKRVGEGRSADVAEHVTSGGWVLETPLRHIAHRNCVYFGASVTDSEPPRLGWPPALLVRRG</sequence>
<keyword evidence="2" id="KW-1185">Reference proteome</keyword>
<gene>
    <name evidence="1" type="ORF">RRG08_011802</name>
</gene>
<evidence type="ECO:0000313" key="2">
    <source>
        <dbReference type="Proteomes" id="UP001283361"/>
    </source>
</evidence>
<organism evidence="1 2">
    <name type="scientific">Elysia crispata</name>
    <name type="common">lettuce slug</name>
    <dbReference type="NCBI Taxonomy" id="231223"/>
    <lineage>
        <taxon>Eukaryota</taxon>
        <taxon>Metazoa</taxon>
        <taxon>Spiralia</taxon>
        <taxon>Lophotrochozoa</taxon>
        <taxon>Mollusca</taxon>
        <taxon>Gastropoda</taxon>
        <taxon>Heterobranchia</taxon>
        <taxon>Euthyneura</taxon>
        <taxon>Panpulmonata</taxon>
        <taxon>Sacoglossa</taxon>
        <taxon>Placobranchoidea</taxon>
        <taxon>Plakobranchidae</taxon>
        <taxon>Elysia</taxon>
    </lineage>
</organism>
<reference evidence="1" key="1">
    <citation type="journal article" date="2023" name="G3 (Bethesda)">
        <title>A reference genome for the long-term kleptoplast-retaining sea slug Elysia crispata morphotype clarki.</title>
        <authorList>
            <person name="Eastman K.E."/>
            <person name="Pendleton A.L."/>
            <person name="Shaikh M.A."/>
            <person name="Suttiyut T."/>
            <person name="Ogas R."/>
            <person name="Tomko P."/>
            <person name="Gavelis G."/>
            <person name="Widhalm J.R."/>
            <person name="Wisecaver J.H."/>
        </authorList>
    </citation>
    <scope>NUCLEOTIDE SEQUENCE</scope>
    <source>
        <strain evidence="1">ECLA1</strain>
    </source>
</reference>
<name>A0AAE1DZ10_9GAST</name>
<evidence type="ECO:0000313" key="1">
    <source>
        <dbReference type="EMBL" id="KAK3787545.1"/>
    </source>
</evidence>
<accession>A0AAE1DZ10</accession>
<proteinExistence type="predicted"/>